<dbReference type="PROSITE" id="PS00136">
    <property type="entry name" value="SUBTILASE_ASP"/>
    <property type="match status" value="1"/>
</dbReference>
<feature type="active site" description="Charge relay system" evidence="5">
    <location>
        <position position="502"/>
    </location>
</feature>
<dbReference type="PANTHER" id="PTHR43806:SF11">
    <property type="entry name" value="CEREVISIN-RELATED"/>
    <property type="match status" value="1"/>
</dbReference>
<dbReference type="PIRSF" id="PIRSF037894">
    <property type="entry name" value="Subtilisin_rel_CspABC"/>
    <property type="match status" value="1"/>
</dbReference>
<dbReference type="Proteomes" id="UP000031866">
    <property type="component" value="Chromosome"/>
</dbReference>
<dbReference type="CDD" id="cd07478">
    <property type="entry name" value="Peptidases_S8_CspA-like"/>
    <property type="match status" value="1"/>
</dbReference>
<dbReference type="GO" id="GO:0006508">
    <property type="term" value="P:proteolysis"/>
    <property type="evidence" value="ECO:0007669"/>
    <property type="project" value="UniProtKB-KW"/>
</dbReference>
<protein>
    <submittedName>
        <fullName evidence="7">Peptidase S8 and S53 subtilisin kexin sedolisin</fullName>
    </submittedName>
</protein>
<sequence>MSDLRDCNLYYDPDSANYLIEYRGDFKEQIDKLSYACGDIITGNIGVVSVRNNDLDRLLNDVPAIVFYDFRTIYVLQDISPSSVDNINNIKINPFLDLNGRGVLIGIVDTGIDYLNDEFIREDDTSRIISIWDQSVQSNTSDSVYIGQIYSNDQINSAIAAKRTNGDPYQIVPSRDEVGHGTKVAGIIGARGYNTEFQGIANASDFVIVKLFESTNFKRQLQQNGVPYTPVYNASEIVAGVEYLRRVAVERKQPMVIYLGVGSTEGSHDGNNLISRYITSIGNSRGLCVVNGVGNEGDSQGHVSGYIRNVGDTKVIELRIPREIKYLPIYIWVRRPNIASINVISPTGEASAVIQSKINKVQPVRFVFLNTDMQVRFYSPEHFTGHQVISLTFSNIKPGTWTFNLIGEYITNGRYDIWLPPKSTLPENTIFLESDPFTTITIPSTAVNVITVSYYGNNNALIAASGKGFNTNGLINPDISTIGVNILTTKVGGGVTTFSGSSAATAVVTGACALLLQWGIVDRNDPTMYTKKIRTYIMYGANRNSANRYPSRETGYGDFDLLGIFNIISGLYRNNNQKFRMNITSKKYTNEDYEFDEYYVNKLFIRIPKAGDVKFR</sequence>
<dbReference type="InterPro" id="IPR017310">
    <property type="entry name" value="Pept_S8A_subtilisin_clostridia"/>
</dbReference>
<dbReference type="KEGG" id="cbei:LF65_00944"/>
<dbReference type="InterPro" id="IPR023827">
    <property type="entry name" value="Peptidase_S8_Asp-AS"/>
</dbReference>
<evidence type="ECO:0000256" key="4">
    <source>
        <dbReference type="ARBA" id="ARBA00022825"/>
    </source>
</evidence>
<dbReference type="STRING" id="1520.LF65_00944"/>
<dbReference type="InterPro" id="IPR050131">
    <property type="entry name" value="Peptidase_S8_subtilisin-like"/>
</dbReference>
<name>A0A0B5QH47_CLOBE</name>
<dbReference type="InterPro" id="IPR015500">
    <property type="entry name" value="Peptidase_S8_subtilisin-rel"/>
</dbReference>
<reference evidence="8" key="1">
    <citation type="submission" date="2014-12" db="EMBL/GenBank/DDBJ databases">
        <title>Genome sequence of Clostridium beijerinckii strain 59B.</title>
        <authorList>
            <person name="Little G.T."/>
            <person name="Minton N.P."/>
        </authorList>
    </citation>
    <scope>NUCLEOTIDE SEQUENCE [LARGE SCALE GENOMIC DNA]</scope>
    <source>
        <strain evidence="8">59B</strain>
    </source>
</reference>
<evidence type="ECO:0000313" key="7">
    <source>
        <dbReference type="EMBL" id="AJG97566.1"/>
    </source>
</evidence>
<dbReference type="GO" id="GO:0004252">
    <property type="term" value="F:serine-type endopeptidase activity"/>
    <property type="evidence" value="ECO:0007669"/>
    <property type="project" value="UniProtKB-UniRule"/>
</dbReference>
<dbReference type="AlphaFoldDB" id="A0A0B5QH47"/>
<evidence type="ECO:0000256" key="1">
    <source>
        <dbReference type="ARBA" id="ARBA00011073"/>
    </source>
</evidence>
<organism evidence="7 8">
    <name type="scientific">Clostridium beijerinckii</name>
    <name type="common">Clostridium MP</name>
    <dbReference type="NCBI Taxonomy" id="1520"/>
    <lineage>
        <taxon>Bacteria</taxon>
        <taxon>Bacillati</taxon>
        <taxon>Bacillota</taxon>
        <taxon>Clostridia</taxon>
        <taxon>Eubacteriales</taxon>
        <taxon>Clostridiaceae</taxon>
        <taxon>Clostridium</taxon>
    </lineage>
</organism>
<keyword evidence="2 5" id="KW-0645">Protease</keyword>
<evidence type="ECO:0000313" key="8">
    <source>
        <dbReference type="Proteomes" id="UP000031866"/>
    </source>
</evidence>
<dbReference type="EMBL" id="CP010086">
    <property type="protein sequence ID" value="AJG97566.1"/>
    <property type="molecule type" value="Genomic_DNA"/>
</dbReference>
<keyword evidence="4 5" id="KW-0720">Serine protease</keyword>
<evidence type="ECO:0000256" key="5">
    <source>
        <dbReference type="PROSITE-ProRule" id="PRU01240"/>
    </source>
</evidence>
<dbReference type="InterPro" id="IPR022398">
    <property type="entry name" value="Peptidase_S8_His-AS"/>
</dbReference>
<feature type="domain" description="Peptidase S8/S53" evidence="6">
    <location>
        <begin position="438"/>
        <end position="557"/>
    </location>
</feature>
<dbReference type="Gene3D" id="2.60.120.1290">
    <property type="match status" value="1"/>
</dbReference>
<dbReference type="PROSITE" id="PS00137">
    <property type="entry name" value="SUBTILASE_HIS"/>
    <property type="match status" value="1"/>
</dbReference>
<evidence type="ECO:0000256" key="3">
    <source>
        <dbReference type="ARBA" id="ARBA00022801"/>
    </source>
</evidence>
<keyword evidence="3 5" id="KW-0378">Hydrolase</keyword>
<comment type="similarity">
    <text evidence="1 5">Belongs to the peptidase S8 family.</text>
</comment>
<dbReference type="SUPFAM" id="SSF52743">
    <property type="entry name" value="Subtilisin-like"/>
    <property type="match status" value="1"/>
</dbReference>
<dbReference type="PANTHER" id="PTHR43806">
    <property type="entry name" value="PEPTIDASE S8"/>
    <property type="match status" value="1"/>
</dbReference>
<dbReference type="RefSeq" id="WP_041894432.1">
    <property type="nucleotide sequence ID" value="NZ_CP010086.2"/>
</dbReference>
<dbReference type="Gene3D" id="3.40.50.200">
    <property type="entry name" value="Peptidase S8/S53 domain"/>
    <property type="match status" value="1"/>
</dbReference>
<dbReference type="InterPro" id="IPR000209">
    <property type="entry name" value="Peptidase_S8/S53_dom"/>
</dbReference>
<accession>A0A0B5QH47</accession>
<dbReference type="PRINTS" id="PR00723">
    <property type="entry name" value="SUBTILISIN"/>
</dbReference>
<gene>
    <name evidence="7" type="ORF">LF65_00944</name>
</gene>
<feature type="active site" description="Charge relay system" evidence="5">
    <location>
        <position position="180"/>
    </location>
</feature>
<feature type="active site" description="Charge relay system" evidence="5">
    <location>
        <position position="109"/>
    </location>
</feature>
<dbReference type="InterPro" id="IPR034045">
    <property type="entry name" value="Pep_S8_CspA-like"/>
</dbReference>
<dbReference type="InterPro" id="IPR036852">
    <property type="entry name" value="Peptidase_S8/S53_dom_sf"/>
</dbReference>
<proteinExistence type="inferred from homology"/>
<dbReference type="Pfam" id="PF00082">
    <property type="entry name" value="Peptidase_S8"/>
    <property type="match status" value="2"/>
</dbReference>
<evidence type="ECO:0000259" key="6">
    <source>
        <dbReference type="Pfam" id="PF00082"/>
    </source>
</evidence>
<dbReference type="PROSITE" id="PS51892">
    <property type="entry name" value="SUBTILASE"/>
    <property type="match status" value="1"/>
</dbReference>
<evidence type="ECO:0000256" key="2">
    <source>
        <dbReference type="ARBA" id="ARBA00022670"/>
    </source>
</evidence>
<feature type="domain" description="Peptidase S8/S53" evidence="6">
    <location>
        <begin position="100"/>
        <end position="297"/>
    </location>
</feature>
<dbReference type="OrthoDB" id="2744137at2"/>